<organism evidence="1">
    <name type="scientific">Dulem virus 42</name>
    <dbReference type="NCBI Taxonomy" id="3145760"/>
    <lineage>
        <taxon>Viruses</taxon>
        <taxon>Duplodnaviria</taxon>
        <taxon>Heunggongvirae</taxon>
        <taxon>Uroviricota</taxon>
        <taxon>Caudoviricetes</taxon>
    </lineage>
</organism>
<name>A0AAU8B8J4_9CAUD</name>
<reference evidence="1" key="1">
    <citation type="submission" date="2024-03" db="EMBL/GenBank/DDBJ databases">
        <title>Diverse circular DNA viruses in blood, oral, and fecal samples of captive lemurs.</title>
        <authorList>
            <person name="Paietta E.N."/>
            <person name="Kraberger S."/>
            <person name="Lund M.C."/>
            <person name="Custer J.M."/>
            <person name="Vargas K.M."/>
            <person name="Ehmke E.E."/>
            <person name="Yoder A.D."/>
            <person name="Varsani A."/>
        </authorList>
    </citation>
    <scope>NUCLEOTIDE SEQUENCE</scope>
    <source>
        <strain evidence="1">Duke_30FF_63</strain>
    </source>
</reference>
<protein>
    <submittedName>
        <fullName evidence="1">Uncharacterized protein</fullName>
    </submittedName>
</protein>
<accession>A0AAU8B8J4</accession>
<proteinExistence type="predicted"/>
<sequence>MLAQYGKPIRDIDTDELISIRPYSWLQKPEAVDE</sequence>
<evidence type="ECO:0000313" key="1">
    <source>
        <dbReference type="EMBL" id="XCD08278.1"/>
    </source>
</evidence>
<dbReference type="EMBL" id="PP511876">
    <property type="protein sequence ID" value="XCD08278.1"/>
    <property type="molecule type" value="Genomic_DNA"/>
</dbReference>